<protein>
    <submittedName>
        <fullName evidence="2">GNAT family N-acetyltransferase</fullName>
        <ecNumber evidence="2">2.3.1.-</ecNumber>
    </submittedName>
</protein>
<dbReference type="Pfam" id="PF13673">
    <property type="entry name" value="Acetyltransf_10"/>
    <property type="match status" value="1"/>
</dbReference>
<proteinExistence type="predicted"/>
<comment type="caution">
    <text evidence="2">The sequence shown here is derived from an EMBL/GenBank/DDBJ whole genome shotgun (WGS) entry which is preliminary data.</text>
</comment>
<organism evidence="2 3">
    <name type="scientific">Paenibacillus enshidis</name>
    <dbReference type="NCBI Taxonomy" id="1458439"/>
    <lineage>
        <taxon>Bacteria</taxon>
        <taxon>Bacillati</taxon>
        <taxon>Bacillota</taxon>
        <taxon>Bacilli</taxon>
        <taxon>Bacillales</taxon>
        <taxon>Paenibacillaceae</taxon>
        <taxon>Paenibacillus</taxon>
    </lineage>
</organism>
<keyword evidence="2" id="KW-0808">Transferase</keyword>
<dbReference type="CDD" id="cd04301">
    <property type="entry name" value="NAT_SF"/>
    <property type="match status" value="1"/>
</dbReference>
<keyword evidence="3" id="KW-1185">Reference proteome</keyword>
<dbReference type="InterPro" id="IPR000182">
    <property type="entry name" value="GNAT_dom"/>
</dbReference>
<name>A0ABV5ASX0_9BACL</name>
<dbReference type="RefSeq" id="WP_375354266.1">
    <property type="nucleotide sequence ID" value="NZ_JBHHMI010000004.1"/>
</dbReference>
<sequence length="142" mass="16414">MLKNIKSETDRPEVRELLGYADVAGREDEEELINRYKADDRLHLYGYEDDGLIVGLLGFERKDEGVIHLHHIAVLPENRLKGYGRGMLLQLIKDLNPQQITVDTDEEGAQFFRNLSFTVHGSEDTVTGLEYFHCIYDMEEEE</sequence>
<feature type="domain" description="N-acetyltransferase" evidence="1">
    <location>
        <begin position="1"/>
        <end position="141"/>
    </location>
</feature>
<dbReference type="InterPro" id="IPR016181">
    <property type="entry name" value="Acyl_CoA_acyltransferase"/>
</dbReference>
<dbReference type="PROSITE" id="PS51186">
    <property type="entry name" value="GNAT"/>
    <property type="match status" value="1"/>
</dbReference>
<dbReference type="GO" id="GO:0016746">
    <property type="term" value="F:acyltransferase activity"/>
    <property type="evidence" value="ECO:0007669"/>
    <property type="project" value="UniProtKB-KW"/>
</dbReference>
<dbReference type="SUPFAM" id="SSF55729">
    <property type="entry name" value="Acyl-CoA N-acyltransferases (Nat)"/>
    <property type="match status" value="1"/>
</dbReference>
<accession>A0ABV5ASX0</accession>
<evidence type="ECO:0000313" key="3">
    <source>
        <dbReference type="Proteomes" id="UP001580346"/>
    </source>
</evidence>
<reference evidence="2 3" key="1">
    <citation type="submission" date="2024-09" db="EMBL/GenBank/DDBJ databases">
        <title>Paenibacillus zeirhizospherea sp. nov., isolated from surface of the maize (Zea mays) roots in a horticulture field, Hungary.</title>
        <authorList>
            <person name="Marton D."/>
            <person name="Farkas M."/>
            <person name="Bedics A."/>
            <person name="Toth E."/>
            <person name="Tancsics A."/>
            <person name="Boka K."/>
            <person name="Maroti G."/>
            <person name="Kriszt B."/>
            <person name="Cserhati M."/>
        </authorList>
    </citation>
    <scope>NUCLEOTIDE SEQUENCE [LARGE SCALE GENOMIC DNA]</scope>
    <source>
        <strain evidence="2 3">KCTC 33519</strain>
    </source>
</reference>
<keyword evidence="2" id="KW-0012">Acyltransferase</keyword>
<evidence type="ECO:0000259" key="1">
    <source>
        <dbReference type="PROSITE" id="PS51186"/>
    </source>
</evidence>
<dbReference type="Proteomes" id="UP001580346">
    <property type="component" value="Unassembled WGS sequence"/>
</dbReference>
<evidence type="ECO:0000313" key="2">
    <source>
        <dbReference type="EMBL" id="MFB5266514.1"/>
    </source>
</evidence>
<dbReference type="EMBL" id="JBHHMI010000004">
    <property type="protein sequence ID" value="MFB5266514.1"/>
    <property type="molecule type" value="Genomic_DNA"/>
</dbReference>
<gene>
    <name evidence="2" type="ORF">ACE41H_06920</name>
</gene>
<dbReference type="EC" id="2.3.1.-" evidence="2"/>
<dbReference type="Gene3D" id="3.40.630.30">
    <property type="match status" value="1"/>
</dbReference>